<accession>E7ABJ9</accession>
<evidence type="ECO:0000313" key="3">
    <source>
        <dbReference type="Proteomes" id="UP000007934"/>
    </source>
</evidence>
<dbReference type="InterPro" id="IPR019219">
    <property type="entry name" value="DUF2130"/>
</dbReference>
<reference evidence="2 3" key="1">
    <citation type="journal article" date="2011" name="Genome Biol. Evol.">
        <title>Comparative whole genome sequence analysis of the carcinogenic bacterial model pathogen Helicobacter felis.</title>
        <authorList>
            <person name="Arnold I.C."/>
            <person name="Zigova Z."/>
            <person name="Holden M."/>
            <person name="Lawley T.D."/>
            <person name="Rad R."/>
            <person name="Dougan G."/>
            <person name="Falkow S."/>
            <person name="Bentley S.D."/>
            <person name="Muller A."/>
        </authorList>
    </citation>
    <scope>NUCLEOTIDE SEQUENCE [LARGE SCALE GENOMIC DNA]</scope>
    <source>
        <strain evidence="3">ATCC 49179 / CCUG 28539 / NCTC 12436 / CS1</strain>
    </source>
</reference>
<feature type="coiled-coil region" evidence="1">
    <location>
        <begin position="25"/>
        <end position="148"/>
    </location>
</feature>
<dbReference type="GeneID" id="36134140"/>
<keyword evidence="1" id="KW-0175">Coiled coil</keyword>
<dbReference type="HOGENOM" id="CLU_053673_0_0_7"/>
<evidence type="ECO:0000256" key="1">
    <source>
        <dbReference type="SAM" id="Coils"/>
    </source>
</evidence>
<organism evidence="2 3">
    <name type="scientific">Helicobacter felis (strain ATCC 49179 / CCUG 28539 / NCTC 12436 / CS1)</name>
    <dbReference type="NCBI Taxonomy" id="936155"/>
    <lineage>
        <taxon>Bacteria</taxon>
        <taxon>Pseudomonadati</taxon>
        <taxon>Campylobacterota</taxon>
        <taxon>Epsilonproteobacteria</taxon>
        <taxon>Campylobacterales</taxon>
        <taxon>Helicobacteraceae</taxon>
        <taxon>Helicobacter</taxon>
    </lineage>
</organism>
<sequence length="368" mass="42882">MDDMITCPHCKQTIQISALLSKQAQQKAEQQMAQEKARFELELQQKRAQYQQAFKDLEGQKQEIAQQKHALEQQIQQEVQKKLNQERQQMQIKIQQEQAQQLRAQQEALEKRLQATYELKLKEKEMQVERLEKAAQEVQRKAQLTSQQLQGEAQELAIEAYLRENFPLDSIEEVKKGRRGGDCVQIVHDYKLQNCGVICYESKRTQSFNEEWMEKFKEDMREAKAHIGVLVTQVLPKSLDRMGLYQGVYVCTFQEFKGLCGILRQMIIDRAWAQKSQENRGDKIHELYNYLVGPEFAKEVENALLTFREMQADLEKEKQAMEKLWAKRSKQIQKMVTITARTRGSIEGIAGNAIAPIKALELGRDDDF</sequence>
<evidence type="ECO:0000313" key="2">
    <source>
        <dbReference type="EMBL" id="CBY82878.1"/>
    </source>
</evidence>
<name>E7ABJ9_HELFC</name>
<dbReference type="KEGG" id="hfe:HFELIS_07940"/>
<proteinExistence type="predicted"/>
<dbReference type="RefSeq" id="WP_013469244.1">
    <property type="nucleotide sequence ID" value="NC_014810.2"/>
</dbReference>
<dbReference type="AlphaFoldDB" id="E7ABJ9"/>
<evidence type="ECO:0008006" key="4">
    <source>
        <dbReference type="Google" id="ProtNLM"/>
    </source>
</evidence>
<dbReference type="STRING" id="936155.HFELIS_07940"/>
<dbReference type="Proteomes" id="UP000007934">
    <property type="component" value="Chromosome"/>
</dbReference>
<keyword evidence="3" id="KW-1185">Reference proteome</keyword>
<gene>
    <name evidence="2" type="ordered locus">Hfelis_07940</name>
</gene>
<dbReference type="Pfam" id="PF09903">
    <property type="entry name" value="DUF2130"/>
    <property type="match status" value="1"/>
</dbReference>
<dbReference type="EMBL" id="FQ670179">
    <property type="protein sequence ID" value="CBY82878.1"/>
    <property type="molecule type" value="Genomic_DNA"/>
</dbReference>
<protein>
    <recommendedName>
        <fullName evidence="4">DUF2130 domain-containing protein</fullName>
    </recommendedName>
</protein>
<dbReference type="OrthoDB" id="9765972at2"/>
<dbReference type="eggNOG" id="COG4487">
    <property type="taxonomic scope" value="Bacteria"/>
</dbReference>